<evidence type="ECO:0000259" key="7">
    <source>
        <dbReference type="PROSITE" id="PS50977"/>
    </source>
</evidence>
<dbReference type="InterPro" id="IPR023772">
    <property type="entry name" value="DNA-bd_HTH_TetR-type_CS"/>
</dbReference>
<dbReference type="Gene3D" id="1.10.357.10">
    <property type="entry name" value="Tetracycline Repressor, domain 2"/>
    <property type="match status" value="1"/>
</dbReference>
<gene>
    <name evidence="8" type="ORF">ETD83_03365</name>
</gene>
<dbReference type="AlphaFoldDB" id="A0A5C4JIL8"/>
<dbReference type="EMBL" id="VCKW01000009">
    <property type="protein sequence ID" value="TMR06804.1"/>
    <property type="molecule type" value="Genomic_DNA"/>
</dbReference>
<keyword evidence="1" id="KW-0678">Repressor</keyword>
<accession>A0A5C4JIL8</accession>
<evidence type="ECO:0000256" key="5">
    <source>
        <dbReference type="PROSITE-ProRule" id="PRU00335"/>
    </source>
</evidence>
<reference evidence="8 9" key="1">
    <citation type="submission" date="2019-05" db="EMBL/GenBank/DDBJ databases">
        <title>Draft genome sequence of Actinomadura sp. 14C53.</title>
        <authorList>
            <person name="Saricaoglu S."/>
            <person name="Isik K."/>
        </authorList>
    </citation>
    <scope>NUCLEOTIDE SEQUENCE [LARGE SCALE GENOMIC DNA]</scope>
    <source>
        <strain evidence="8 9">14C53</strain>
    </source>
</reference>
<feature type="region of interest" description="Disordered" evidence="6">
    <location>
        <begin position="1"/>
        <end position="67"/>
    </location>
</feature>
<keyword evidence="2" id="KW-0805">Transcription regulation</keyword>
<dbReference type="OrthoDB" id="9814200at2"/>
<evidence type="ECO:0000313" key="8">
    <source>
        <dbReference type="EMBL" id="TMR06804.1"/>
    </source>
</evidence>
<evidence type="ECO:0000256" key="1">
    <source>
        <dbReference type="ARBA" id="ARBA00022491"/>
    </source>
</evidence>
<evidence type="ECO:0000313" key="9">
    <source>
        <dbReference type="Proteomes" id="UP000309174"/>
    </source>
</evidence>
<dbReference type="SUPFAM" id="SSF46689">
    <property type="entry name" value="Homeodomain-like"/>
    <property type="match status" value="1"/>
</dbReference>
<dbReference type="Pfam" id="PF17932">
    <property type="entry name" value="TetR_C_24"/>
    <property type="match status" value="1"/>
</dbReference>
<evidence type="ECO:0000256" key="3">
    <source>
        <dbReference type="ARBA" id="ARBA00023125"/>
    </source>
</evidence>
<evidence type="ECO:0000256" key="2">
    <source>
        <dbReference type="ARBA" id="ARBA00023015"/>
    </source>
</evidence>
<dbReference type="Proteomes" id="UP000309174">
    <property type="component" value="Unassembled WGS sequence"/>
</dbReference>
<dbReference type="SUPFAM" id="SSF48498">
    <property type="entry name" value="Tetracyclin repressor-like, C-terminal domain"/>
    <property type="match status" value="1"/>
</dbReference>
<name>A0A5C4JIL8_9ACTN</name>
<dbReference type="InterPro" id="IPR041490">
    <property type="entry name" value="KstR2_TetR_C"/>
</dbReference>
<dbReference type="GO" id="GO:0000976">
    <property type="term" value="F:transcription cis-regulatory region binding"/>
    <property type="evidence" value="ECO:0007669"/>
    <property type="project" value="TreeGrafter"/>
</dbReference>
<dbReference type="InterPro" id="IPR050109">
    <property type="entry name" value="HTH-type_TetR-like_transc_reg"/>
</dbReference>
<dbReference type="PROSITE" id="PS50977">
    <property type="entry name" value="HTH_TETR_2"/>
    <property type="match status" value="1"/>
</dbReference>
<feature type="DNA-binding region" description="H-T-H motif" evidence="5">
    <location>
        <begin position="90"/>
        <end position="109"/>
    </location>
</feature>
<keyword evidence="4" id="KW-0804">Transcription</keyword>
<dbReference type="PRINTS" id="PR00455">
    <property type="entry name" value="HTHTETR"/>
</dbReference>
<dbReference type="InterPro" id="IPR009057">
    <property type="entry name" value="Homeodomain-like_sf"/>
</dbReference>
<sequence length="256" mass="28546">MRDARRPNVASACASAYPGADDRAGDRARRHNEGVTTTSAESGRSRPRAAGEGGARRRGKGSAPLASERREHLVRLAAELFAEKGFQATTVRNIADEAGIQSGSLYHHFDSKESIADEILSSFFSEIMSAYQAVLDRGDNPRDTVAGLVRVAFGTLEPHRAAVTVMQNDWNYLKGMARFAYLTKSEDEVEKMWVDTLRTGQEQGLFRADLDPKLTYRMIRDTIWVAVRWFRPGGRLNAEGLAEHYLKVMFDGINRH</sequence>
<dbReference type="Gene3D" id="1.10.10.60">
    <property type="entry name" value="Homeodomain-like"/>
    <property type="match status" value="1"/>
</dbReference>
<dbReference type="PROSITE" id="PS01081">
    <property type="entry name" value="HTH_TETR_1"/>
    <property type="match status" value="1"/>
</dbReference>
<dbReference type="PANTHER" id="PTHR30055:SF175">
    <property type="entry name" value="HTH-TYPE TRANSCRIPTIONAL REPRESSOR KSTR2"/>
    <property type="match status" value="1"/>
</dbReference>
<evidence type="ECO:0000256" key="6">
    <source>
        <dbReference type="SAM" id="MobiDB-lite"/>
    </source>
</evidence>
<feature type="domain" description="HTH tetR-type" evidence="7">
    <location>
        <begin position="67"/>
        <end position="127"/>
    </location>
</feature>
<dbReference type="InterPro" id="IPR036271">
    <property type="entry name" value="Tet_transcr_reg_TetR-rel_C_sf"/>
</dbReference>
<keyword evidence="9" id="KW-1185">Reference proteome</keyword>
<dbReference type="Pfam" id="PF00440">
    <property type="entry name" value="TetR_N"/>
    <property type="match status" value="1"/>
</dbReference>
<feature type="compositionally biased region" description="Basic and acidic residues" evidence="6">
    <location>
        <begin position="20"/>
        <end position="33"/>
    </location>
</feature>
<organism evidence="8 9">
    <name type="scientific">Actinomadura soli</name>
    <dbReference type="NCBI Taxonomy" id="2508997"/>
    <lineage>
        <taxon>Bacteria</taxon>
        <taxon>Bacillati</taxon>
        <taxon>Actinomycetota</taxon>
        <taxon>Actinomycetes</taxon>
        <taxon>Streptosporangiales</taxon>
        <taxon>Thermomonosporaceae</taxon>
        <taxon>Actinomadura</taxon>
    </lineage>
</organism>
<protein>
    <submittedName>
        <fullName evidence="8">TetR/AcrR family transcriptional regulator</fullName>
    </submittedName>
</protein>
<dbReference type="PANTHER" id="PTHR30055">
    <property type="entry name" value="HTH-TYPE TRANSCRIPTIONAL REGULATOR RUTR"/>
    <property type="match status" value="1"/>
</dbReference>
<keyword evidence="3 5" id="KW-0238">DNA-binding</keyword>
<dbReference type="GO" id="GO:0003700">
    <property type="term" value="F:DNA-binding transcription factor activity"/>
    <property type="evidence" value="ECO:0007669"/>
    <property type="project" value="TreeGrafter"/>
</dbReference>
<dbReference type="InterPro" id="IPR001647">
    <property type="entry name" value="HTH_TetR"/>
</dbReference>
<proteinExistence type="predicted"/>
<comment type="caution">
    <text evidence="8">The sequence shown here is derived from an EMBL/GenBank/DDBJ whole genome shotgun (WGS) entry which is preliminary data.</text>
</comment>
<evidence type="ECO:0000256" key="4">
    <source>
        <dbReference type="ARBA" id="ARBA00023163"/>
    </source>
</evidence>